<proteinExistence type="predicted"/>
<keyword evidence="1" id="KW-0812">Transmembrane</keyword>
<evidence type="ECO:0000313" key="2">
    <source>
        <dbReference type="EMBL" id="SDL35477.1"/>
    </source>
</evidence>
<protein>
    <submittedName>
        <fullName evidence="2">Uncharacterized protein</fullName>
    </submittedName>
</protein>
<keyword evidence="1" id="KW-1133">Transmembrane helix</keyword>
<evidence type="ECO:0000313" key="3">
    <source>
        <dbReference type="EMBL" id="SDM48687.1"/>
    </source>
</evidence>
<dbReference type="EMBL" id="FNDJ01000045">
    <property type="protein sequence ID" value="SDM48687.1"/>
    <property type="molecule type" value="Genomic_DNA"/>
</dbReference>
<keyword evidence="1" id="KW-0472">Membrane</keyword>
<reference evidence="2 4" key="1">
    <citation type="submission" date="2016-10" db="EMBL/GenBank/DDBJ databases">
        <authorList>
            <person name="de Groot N.N."/>
        </authorList>
    </citation>
    <scope>NUCLEOTIDE SEQUENCE [LARGE SCALE GENOMIC DNA]</scope>
    <source>
        <strain evidence="2 4">CGMCC 4.6533</strain>
    </source>
</reference>
<name>A0A1G9JCU9_9ACTN</name>
<gene>
    <name evidence="2" type="ORF">SAMN05421869_1256</name>
    <name evidence="3" type="ORF">SAMN05421869_14530</name>
</gene>
<evidence type="ECO:0000256" key="1">
    <source>
        <dbReference type="SAM" id="Phobius"/>
    </source>
</evidence>
<dbReference type="Proteomes" id="UP000199202">
    <property type="component" value="Unassembled WGS sequence"/>
</dbReference>
<keyword evidence="4" id="KW-1185">Reference proteome</keyword>
<evidence type="ECO:0000313" key="4">
    <source>
        <dbReference type="Proteomes" id="UP000199202"/>
    </source>
</evidence>
<sequence>MAPVVTVTAVHLIGSQRGCRTDHRGRQNMSKRLSVKAIGIVLISMIATTGGLALTSAMTATAAPIPCGEPWHTC</sequence>
<dbReference type="AlphaFoldDB" id="A0A1G9JCU9"/>
<accession>A0A1G9JCU9</accession>
<feature type="transmembrane region" description="Helical" evidence="1">
    <location>
        <begin position="33"/>
        <end position="54"/>
    </location>
</feature>
<organism evidence="2 4">
    <name type="scientific">Nonomuraea jiangxiensis</name>
    <dbReference type="NCBI Taxonomy" id="633440"/>
    <lineage>
        <taxon>Bacteria</taxon>
        <taxon>Bacillati</taxon>
        <taxon>Actinomycetota</taxon>
        <taxon>Actinomycetes</taxon>
        <taxon>Streptosporangiales</taxon>
        <taxon>Streptosporangiaceae</taxon>
        <taxon>Nonomuraea</taxon>
    </lineage>
</organism>
<dbReference type="EMBL" id="FNDJ01000025">
    <property type="protein sequence ID" value="SDL35477.1"/>
    <property type="molecule type" value="Genomic_DNA"/>
</dbReference>